<comment type="similarity">
    <text evidence="1">Belongs to the protein kinase superfamily. ADCK protein kinase family.</text>
</comment>
<dbReference type="SUPFAM" id="SSF56112">
    <property type="entry name" value="Protein kinase-like (PK-like)"/>
    <property type="match status" value="1"/>
</dbReference>
<name>A0ABP1FUR0_9CHLO</name>
<dbReference type="InterPro" id="IPR000719">
    <property type="entry name" value="Prot_kinase_dom"/>
</dbReference>
<proteinExistence type="inferred from homology"/>
<dbReference type="CDD" id="cd05121">
    <property type="entry name" value="ABC1_ADCK3-like"/>
    <property type="match status" value="1"/>
</dbReference>
<dbReference type="Pfam" id="PF03109">
    <property type="entry name" value="ABC1"/>
    <property type="match status" value="1"/>
</dbReference>
<dbReference type="InterPro" id="IPR011009">
    <property type="entry name" value="Kinase-like_dom_sf"/>
</dbReference>
<reference evidence="3 4" key="1">
    <citation type="submission" date="2024-06" db="EMBL/GenBank/DDBJ databases">
        <authorList>
            <person name="Kraege A."/>
            <person name="Thomma B."/>
        </authorList>
    </citation>
    <scope>NUCLEOTIDE SEQUENCE [LARGE SCALE GENOMIC DNA]</scope>
</reference>
<organism evidence="3 4">
    <name type="scientific">Coccomyxa viridis</name>
    <dbReference type="NCBI Taxonomy" id="1274662"/>
    <lineage>
        <taxon>Eukaryota</taxon>
        <taxon>Viridiplantae</taxon>
        <taxon>Chlorophyta</taxon>
        <taxon>core chlorophytes</taxon>
        <taxon>Trebouxiophyceae</taxon>
        <taxon>Trebouxiophyceae incertae sedis</taxon>
        <taxon>Coccomyxaceae</taxon>
        <taxon>Coccomyxa</taxon>
    </lineage>
</organism>
<comment type="caution">
    <text evidence="3">The sequence shown here is derived from an EMBL/GenBank/DDBJ whole genome shotgun (WGS) entry which is preliminary data.</text>
</comment>
<evidence type="ECO:0000313" key="3">
    <source>
        <dbReference type="EMBL" id="CAL5221297.1"/>
    </source>
</evidence>
<dbReference type="EMBL" id="CAXHTA020000005">
    <property type="protein sequence ID" value="CAL5221297.1"/>
    <property type="molecule type" value="Genomic_DNA"/>
</dbReference>
<dbReference type="InterPro" id="IPR004147">
    <property type="entry name" value="ABC1_dom"/>
</dbReference>
<dbReference type="PROSITE" id="PS50011">
    <property type="entry name" value="PROTEIN_KINASE_DOM"/>
    <property type="match status" value="1"/>
</dbReference>
<protein>
    <submittedName>
        <fullName evidence="3">G3464 protein</fullName>
    </submittedName>
</protein>
<evidence type="ECO:0000259" key="2">
    <source>
        <dbReference type="PROSITE" id="PS50011"/>
    </source>
</evidence>
<gene>
    <name evidence="3" type="primary">g3464</name>
    <name evidence="3" type="ORF">VP750_LOCUS2956</name>
</gene>
<dbReference type="InterPro" id="IPR050154">
    <property type="entry name" value="UbiB_kinase"/>
</dbReference>
<keyword evidence="4" id="KW-1185">Reference proteome</keyword>
<dbReference type="PANTHER" id="PTHR10566:SF121">
    <property type="entry name" value="PROTEIN KINASE DOMAIN-CONTAINING PROTEIN"/>
    <property type="match status" value="1"/>
</dbReference>
<dbReference type="Proteomes" id="UP001497392">
    <property type="component" value="Unassembled WGS sequence"/>
</dbReference>
<feature type="domain" description="Protein kinase" evidence="2">
    <location>
        <begin position="117"/>
        <end position="456"/>
    </location>
</feature>
<dbReference type="PANTHER" id="PTHR10566">
    <property type="entry name" value="CHAPERONE-ACTIVITY OF BC1 COMPLEX CABC1 -RELATED"/>
    <property type="match status" value="1"/>
</dbReference>
<evidence type="ECO:0000313" key="4">
    <source>
        <dbReference type="Proteomes" id="UP001497392"/>
    </source>
</evidence>
<sequence>MMLPLIQMRWGELAARWTKFAGISIPWLTRLVTAVLRNRLEQEQVQLAKDAVKNFERLGATYIKVGQVLSVRPDVLPVPVMEQLACLQDNITPFDTKVARRVIEADLGQPISSLFSEFSEKPIAAASLAQVYRARLRTTGEEVAVKVQRPDALSTISKDLYVMRRAVVIYERLIRRFTAQTTDYQVLLSTFAEGLYTELDFRNEGLNMIRMQQVLDASEFFDSSQIVIPKPFMDISSRRVLVMEFIRGQKLTSLPKQEIRDLVEVGANAFLVQLLDVGYLHADPHSGNLMKVTEGPNAGKLALLDFGLVAEVPQADRDAMVSATIHLGNRDWDALIDDFIALGFLPANSDRGLIIPVMDKVLSPYLRGGGAKAFNFTMLSQDLLNASLQIPFSVPPYMSLLARAIATLEGIALSGNPDYQMVAEAYPFVVRKVLRNSSSGSRTLLRDIVFDAHGNVKPARMSAVLNAALGYVAEQTDGFVDFDAVPAEGAPLQDVAAFLLSPEARDLRPLLLREIIDGMDLLARDQVRRAYSRLPSLAPRLPFLPALPAPPAPPVFVPGRGLMGLQEFVNTAAPALSTAEEIYLQSLIELTRSQLGVDLGDMRPETMLQLLLSPSEQARELQSTLTTVSGLPGNIEVLRQMTTEAADALTERLAARLGVLPNTLFPALPALRNLLASGR</sequence>
<evidence type="ECO:0000256" key="1">
    <source>
        <dbReference type="ARBA" id="ARBA00009670"/>
    </source>
</evidence>
<accession>A0ABP1FUR0</accession>